<evidence type="ECO:0000313" key="2">
    <source>
        <dbReference type="Proteomes" id="UP001163321"/>
    </source>
</evidence>
<comment type="caution">
    <text evidence="1">The sequence shown here is derived from an EMBL/GenBank/DDBJ whole genome shotgun (WGS) entry which is preliminary data.</text>
</comment>
<sequence>MPGLLSAQCICPLLGALEDDCRFLVRASLCYFREGTRTSSLDVTTRAIQRAASSFRVLEPLRARVRIQHVATKLFTSIELVSNPFVPLVLVDSHVQWSERGHDASRLVVVETDHNTNVRGTRLCPNAELLLAFTLATSQSFNQAMDGWRGRLHVAPDDNGRHNLAGRSDGNTVPHRHWPRATYNDIFDTCVPDAVTFRLCVQKQMAQ</sequence>
<name>A0ACC0W652_9STRA</name>
<protein>
    <submittedName>
        <fullName evidence="1">Uncharacterized protein</fullName>
    </submittedName>
</protein>
<dbReference type="EMBL" id="CM047583">
    <property type="protein sequence ID" value="KAI9913917.1"/>
    <property type="molecule type" value="Genomic_DNA"/>
</dbReference>
<evidence type="ECO:0000313" key="1">
    <source>
        <dbReference type="EMBL" id="KAI9913917.1"/>
    </source>
</evidence>
<dbReference type="Proteomes" id="UP001163321">
    <property type="component" value="Chromosome 4"/>
</dbReference>
<keyword evidence="2" id="KW-1185">Reference proteome</keyword>
<reference evidence="1 2" key="1">
    <citation type="journal article" date="2022" name="bioRxiv">
        <title>The genome of the oomycete Peronosclerospora sorghi, a cosmopolitan pathogen of maize and sorghum, is inflated with dispersed pseudogenes.</title>
        <authorList>
            <person name="Fletcher K."/>
            <person name="Martin F."/>
            <person name="Isakeit T."/>
            <person name="Cavanaugh K."/>
            <person name="Magill C."/>
            <person name="Michelmore R."/>
        </authorList>
    </citation>
    <scope>NUCLEOTIDE SEQUENCE [LARGE SCALE GENOMIC DNA]</scope>
    <source>
        <strain evidence="1">P6</strain>
    </source>
</reference>
<proteinExistence type="predicted"/>
<gene>
    <name evidence="1" type="ORF">PsorP6_006329</name>
</gene>
<organism evidence="1 2">
    <name type="scientific">Peronosclerospora sorghi</name>
    <dbReference type="NCBI Taxonomy" id="230839"/>
    <lineage>
        <taxon>Eukaryota</taxon>
        <taxon>Sar</taxon>
        <taxon>Stramenopiles</taxon>
        <taxon>Oomycota</taxon>
        <taxon>Peronosporomycetes</taxon>
        <taxon>Peronosporales</taxon>
        <taxon>Peronosporaceae</taxon>
        <taxon>Peronosclerospora</taxon>
    </lineage>
</organism>
<accession>A0ACC0W652</accession>